<organism evidence="2 3">
    <name type="scientific">Fulvivirga imtechensis AK7</name>
    <dbReference type="NCBI Taxonomy" id="1237149"/>
    <lineage>
        <taxon>Bacteria</taxon>
        <taxon>Pseudomonadati</taxon>
        <taxon>Bacteroidota</taxon>
        <taxon>Cytophagia</taxon>
        <taxon>Cytophagales</taxon>
        <taxon>Fulvivirgaceae</taxon>
        <taxon>Fulvivirga</taxon>
    </lineage>
</organism>
<evidence type="ECO:0000313" key="2">
    <source>
        <dbReference type="EMBL" id="ELR72069.1"/>
    </source>
</evidence>
<dbReference type="CDD" id="cd16329">
    <property type="entry name" value="LolA_like"/>
    <property type="match status" value="1"/>
</dbReference>
<dbReference type="Proteomes" id="UP000011135">
    <property type="component" value="Unassembled WGS sequence"/>
</dbReference>
<keyword evidence="2" id="KW-0449">Lipoprotein</keyword>
<sequence length="264" mass="30466">MIKYDKVSKEASFSLFQQTKLMTCKYTIQQGKMRAAEKPRVSVLEMVSEDDGVDNKDSRSVSMVIEPARDKGISMLTYTYAAPEKDDDNWVYLPALGKVKRLVSSSEGSDESASFFGSEFSVEDMTSRKIDDYTYKLVEQADYANRPVWVLELLPTPERAKKSMYGKAVLWIDKERFIILRQDLYDRNGLLFKRLTASNIEQIDKVWVARKAEMNNLLTRRVTIMELISIAYNIEVPEGFLTQRTLTDFAYREKILGQLRSNLQ</sequence>
<reference evidence="2 3" key="1">
    <citation type="submission" date="2012-12" db="EMBL/GenBank/DDBJ databases">
        <title>Genome assembly of Fulvivirga imtechensis AK7.</title>
        <authorList>
            <person name="Nupur N."/>
            <person name="Khatri I."/>
            <person name="Kumar R."/>
            <person name="Subramanian S."/>
            <person name="Pinnaka A."/>
        </authorList>
    </citation>
    <scope>NUCLEOTIDE SEQUENCE [LARGE SCALE GENOMIC DNA]</scope>
    <source>
        <strain evidence="2 3">AK7</strain>
    </source>
</reference>
<comment type="caution">
    <text evidence="2">The sequence shown here is derived from an EMBL/GenBank/DDBJ whole genome shotgun (WGS) entry which is preliminary data.</text>
</comment>
<accession>L8JWR6</accession>
<dbReference type="InterPro" id="IPR033399">
    <property type="entry name" value="TP_0789-like"/>
</dbReference>
<evidence type="ECO:0000313" key="3">
    <source>
        <dbReference type="Proteomes" id="UP000011135"/>
    </source>
</evidence>
<evidence type="ECO:0000259" key="1">
    <source>
        <dbReference type="Pfam" id="PF17131"/>
    </source>
</evidence>
<gene>
    <name evidence="2" type="ORF">C900_01934</name>
</gene>
<protein>
    <submittedName>
        <fullName evidence="2">Outer membrane lipoprotein-sorting protein</fullName>
    </submittedName>
</protein>
<dbReference type="Pfam" id="PF17131">
    <property type="entry name" value="LolA_like"/>
    <property type="match status" value="1"/>
</dbReference>
<dbReference type="Gene3D" id="2.50.20.10">
    <property type="entry name" value="Lipoprotein localisation LolA/LolB/LppX"/>
    <property type="match status" value="1"/>
</dbReference>
<dbReference type="EMBL" id="AMZN01000028">
    <property type="protein sequence ID" value="ELR72069.1"/>
    <property type="molecule type" value="Genomic_DNA"/>
</dbReference>
<keyword evidence="3" id="KW-1185">Reference proteome</keyword>
<name>L8JWR6_9BACT</name>
<dbReference type="eggNOG" id="COG3026">
    <property type="taxonomic scope" value="Bacteria"/>
</dbReference>
<dbReference type="AlphaFoldDB" id="L8JWR6"/>
<dbReference type="STRING" id="1237149.C900_01934"/>
<feature type="domain" description="Uncharacterized protein TP-0789" evidence="1">
    <location>
        <begin position="57"/>
        <end position="247"/>
    </location>
</feature>
<proteinExistence type="predicted"/>